<dbReference type="PRINTS" id="PR00107">
    <property type="entry name" value="PHOSPHOCPHPR"/>
</dbReference>
<evidence type="ECO:0000259" key="4">
    <source>
        <dbReference type="PROSITE" id="PS51350"/>
    </source>
</evidence>
<reference evidence="5 6" key="1">
    <citation type="submission" date="2020-08" db="EMBL/GenBank/DDBJ databases">
        <title>A Genomic Blueprint of the Chicken Gut Microbiome.</title>
        <authorList>
            <person name="Gilroy R."/>
            <person name="Ravi A."/>
            <person name="Getino M."/>
            <person name="Pursley I."/>
            <person name="Horton D.L."/>
            <person name="Alikhan N.-F."/>
            <person name="Baker D."/>
            <person name="Gharbi K."/>
            <person name="Hall N."/>
            <person name="Watson M."/>
            <person name="Adriaenssens E.M."/>
            <person name="Foster-Nyarko E."/>
            <person name="Jarju S."/>
            <person name="Secka A."/>
            <person name="Antonio M."/>
            <person name="Oren A."/>
            <person name="Chaudhuri R."/>
            <person name="La Ragione R.M."/>
            <person name="Hildebrand F."/>
            <person name="Pallen M.J."/>
        </authorList>
    </citation>
    <scope>NUCLEOTIDE SEQUENCE [LARGE SCALE GENOMIC DNA]</scope>
    <source>
        <strain evidence="5 6">Sa3CUA8</strain>
    </source>
</reference>
<dbReference type="EMBL" id="JACSQY010000002">
    <property type="protein sequence ID" value="MBD7907626.1"/>
    <property type="molecule type" value="Genomic_DNA"/>
</dbReference>
<keyword evidence="3" id="KW-0598">Phosphotransferase system</keyword>
<accession>A0ABR8PHH7</accession>
<dbReference type="RefSeq" id="WP_191688761.1">
    <property type="nucleotide sequence ID" value="NZ_JACSQY010000002.1"/>
</dbReference>
<dbReference type="PROSITE" id="PS00589">
    <property type="entry name" value="PTS_HPR_SER"/>
    <property type="match status" value="1"/>
</dbReference>
<keyword evidence="2" id="KW-0963">Cytoplasm</keyword>
<dbReference type="InterPro" id="IPR050399">
    <property type="entry name" value="HPr"/>
</dbReference>
<dbReference type="NCBIfam" id="TIGR01003">
    <property type="entry name" value="PTS_HPr_family"/>
    <property type="match status" value="1"/>
</dbReference>
<evidence type="ECO:0000313" key="6">
    <source>
        <dbReference type="Proteomes" id="UP000659496"/>
    </source>
</evidence>
<keyword evidence="6" id="KW-1185">Reference proteome</keyword>
<comment type="caution">
    <text evidence="5">The sequence shown here is derived from an EMBL/GenBank/DDBJ whole genome shotgun (WGS) entry which is preliminary data.</text>
</comment>
<dbReference type="NCBIfam" id="NF010352">
    <property type="entry name" value="PRK13780.1"/>
    <property type="match status" value="1"/>
</dbReference>
<dbReference type="PANTHER" id="PTHR33705">
    <property type="entry name" value="PHOSPHOCARRIER PROTEIN HPR"/>
    <property type="match status" value="1"/>
</dbReference>
<dbReference type="CDD" id="cd00367">
    <property type="entry name" value="PTS-HPr_like"/>
    <property type="match status" value="1"/>
</dbReference>
<protein>
    <submittedName>
        <fullName evidence="5">Phosphocarrier protein HPr</fullName>
    </submittedName>
</protein>
<gene>
    <name evidence="5" type="ORF">H9659_04665</name>
</gene>
<evidence type="ECO:0000256" key="3">
    <source>
        <dbReference type="ARBA" id="ARBA00022683"/>
    </source>
</evidence>
<name>A0ABR8PHH7_9BACL</name>
<dbReference type="InterPro" id="IPR002114">
    <property type="entry name" value="PTS_HPr_Ser_P_site"/>
</dbReference>
<dbReference type="PROSITE" id="PS51350">
    <property type="entry name" value="PTS_HPR_DOM"/>
    <property type="match status" value="1"/>
</dbReference>
<evidence type="ECO:0000313" key="5">
    <source>
        <dbReference type="EMBL" id="MBD7907626.1"/>
    </source>
</evidence>
<comment type="subcellular location">
    <subcellularLocation>
        <location evidence="1">Cytoplasm</location>
    </subcellularLocation>
</comment>
<feature type="domain" description="HPr" evidence="4">
    <location>
        <begin position="1"/>
        <end position="88"/>
    </location>
</feature>
<dbReference type="Proteomes" id="UP000659496">
    <property type="component" value="Unassembled WGS sequence"/>
</dbReference>
<sequence>MEKKTYTITSSEGLHARPCSMLVSAVTPFKSDVTITYNERTANLKSIMGVMGMGIESGAQVEITADGADESEAIAKVDDIMKKESIGE</sequence>
<dbReference type="Pfam" id="PF00381">
    <property type="entry name" value="PTS-HPr"/>
    <property type="match status" value="1"/>
</dbReference>
<dbReference type="Gene3D" id="3.30.1340.10">
    <property type="entry name" value="HPr-like"/>
    <property type="match status" value="1"/>
</dbReference>
<organism evidence="5 6">
    <name type="scientific">Sporosarcina gallistercoris</name>
    <dbReference type="NCBI Taxonomy" id="2762245"/>
    <lineage>
        <taxon>Bacteria</taxon>
        <taxon>Bacillati</taxon>
        <taxon>Bacillota</taxon>
        <taxon>Bacilli</taxon>
        <taxon>Bacillales</taxon>
        <taxon>Caryophanaceae</taxon>
        <taxon>Sporosarcina</taxon>
    </lineage>
</organism>
<evidence type="ECO:0000256" key="2">
    <source>
        <dbReference type="ARBA" id="ARBA00022490"/>
    </source>
</evidence>
<evidence type="ECO:0000256" key="1">
    <source>
        <dbReference type="ARBA" id="ARBA00004496"/>
    </source>
</evidence>
<dbReference type="InterPro" id="IPR000032">
    <property type="entry name" value="HPr-like"/>
</dbReference>
<dbReference type="InterPro" id="IPR035895">
    <property type="entry name" value="HPr-like_sf"/>
</dbReference>
<dbReference type="PANTHER" id="PTHR33705:SF2">
    <property type="entry name" value="PHOSPHOCARRIER PROTEIN NPR"/>
    <property type="match status" value="1"/>
</dbReference>
<proteinExistence type="predicted"/>
<dbReference type="SUPFAM" id="SSF55594">
    <property type="entry name" value="HPr-like"/>
    <property type="match status" value="1"/>
</dbReference>